<sequence length="39" mass="4587">NMASIKQKPYHIPPDKQKSLQQKIEKMEELGVIRLLTRP</sequence>
<reference evidence="1" key="1">
    <citation type="submission" date="2021-06" db="EMBL/GenBank/DDBJ databases">
        <authorList>
            <person name="Kallberg Y."/>
            <person name="Tangrot J."/>
            <person name="Rosling A."/>
        </authorList>
    </citation>
    <scope>NUCLEOTIDE SEQUENCE</scope>
    <source>
        <strain evidence="1">MA461A</strain>
    </source>
</reference>
<proteinExistence type="predicted"/>
<feature type="non-terminal residue" evidence="1">
    <location>
        <position position="1"/>
    </location>
</feature>
<dbReference type="EMBL" id="CAJVQC010120876">
    <property type="protein sequence ID" value="CAG8838543.1"/>
    <property type="molecule type" value="Genomic_DNA"/>
</dbReference>
<dbReference type="Proteomes" id="UP000789920">
    <property type="component" value="Unassembled WGS sequence"/>
</dbReference>
<evidence type="ECO:0000313" key="2">
    <source>
        <dbReference type="Proteomes" id="UP000789920"/>
    </source>
</evidence>
<name>A0ACA9SFR8_9GLOM</name>
<accession>A0ACA9SFR8</accession>
<organism evidence="1 2">
    <name type="scientific">Racocetra persica</name>
    <dbReference type="NCBI Taxonomy" id="160502"/>
    <lineage>
        <taxon>Eukaryota</taxon>
        <taxon>Fungi</taxon>
        <taxon>Fungi incertae sedis</taxon>
        <taxon>Mucoromycota</taxon>
        <taxon>Glomeromycotina</taxon>
        <taxon>Glomeromycetes</taxon>
        <taxon>Diversisporales</taxon>
        <taxon>Gigasporaceae</taxon>
        <taxon>Racocetra</taxon>
    </lineage>
</organism>
<protein>
    <submittedName>
        <fullName evidence="1">30802_t:CDS:1</fullName>
    </submittedName>
</protein>
<comment type="caution">
    <text evidence="1">The sequence shown here is derived from an EMBL/GenBank/DDBJ whole genome shotgun (WGS) entry which is preliminary data.</text>
</comment>
<keyword evidence="2" id="KW-1185">Reference proteome</keyword>
<gene>
    <name evidence="1" type="ORF">RPERSI_LOCUS30711</name>
</gene>
<evidence type="ECO:0000313" key="1">
    <source>
        <dbReference type="EMBL" id="CAG8838543.1"/>
    </source>
</evidence>